<keyword evidence="2" id="KW-1185">Reference proteome</keyword>
<comment type="caution">
    <text evidence="1">The sequence shown here is derived from an EMBL/GenBank/DDBJ whole genome shotgun (WGS) entry which is preliminary data.</text>
</comment>
<reference evidence="1 2" key="1">
    <citation type="submission" date="2021-06" db="EMBL/GenBank/DDBJ databases">
        <title>Caerostris extrusa draft genome.</title>
        <authorList>
            <person name="Kono N."/>
            <person name="Arakawa K."/>
        </authorList>
    </citation>
    <scope>NUCLEOTIDE SEQUENCE [LARGE SCALE GENOMIC DNA]</scope>
</reference>
<proteinExistence type="predicted"/>
<dbReference type="Proteomes" id="UP001054945">
    <property type="component" value="Unassembled WGS sequence"/>
</dbReference>
<gene>
    <name evidence="1" type="ORF">CEXT_356011</name>
</gene>
<organism evidence="1 2">
    <name type="scientific">Caerostris extrusa</name>
    <name type="common">Bark spider</name>
    <name type="synonym">Caerostris bankana</name>
    <dbReference type="NCBI Taxonomy" id="172846"/>
    <lineage>
        <taxon>Eukaryota</taxon>
        <taxon>Metazoa</taxon>
        <taxon>Ecdysozoa</taxon>
        <taxon>Arthropoda</taxon>
        <taxon>Chelicerata</taxon>
        <taxon>Arachnida</taxon>
        <taxon>Araneae</taxon>
        <taxon>Araneomorphae</taxon>
        <taxon>Entelegynae</taxon>
        <taxon>Araneoidea</taxon>
        <taxon>Araneidae</taxon>
        <taxon>Caerostris</taxon>
    </lineage>
</organism>
<evidence type="ECO:0000313" key="1">
    <source>
        <dbReference type="EMBL" id="GIY14274.1"/>
    </source>
</evidence>
<accession>A0AAV4R0Z5</accession>
<sequence length="102" mass="11986">MEVLHRKSQMRYALLVAKYHTKESDMHHSDITFFFCTKELKLEFMSDMCRTDLVDIELGLEASVLNAKLDKGCRTESFCVLSMGWARYIYRQKPLSASKKKR</sequence>
<dbReference type="EMBL" id="BPLR01007053">
    <property type="protein sequence ID" value="GIY14274.1"/>
    <property type="molecule type" value="Genomic_DNA"/>
</dbReference>
<dbReference type="AlphaFoldDB" id="A0AAV4R0Z5"/>
<protein>
    <submittedName>
        <fullName evidence="1">Uncharacterized protein</fullName>
    </submittedName>
</protein>
<evidence type="ECO:0000313" key="2">
    <source>
        <dbReference type="Proteomes" id="UP001054945"/>
    </source>
</evidence>
<name>A0AAV4R0Z5_CAEEX</name>